<evidence type="ECO:0000313" key="2">
    <source>
        <dbReference type="Proteomes" id="UP001064048"/>
    </source>
</evidence>
<proteinExistence type="predicted"/>
<accession>A0ACC0KZ75</accession>
<evidence type="ECO:0000313" key="1">
    <source>
        <dbReference type="EMBL" id="KAI8441653.1"/>
    </source>
</evidence>
<gene>
    <name evidence="1" type="ORF">MSG28_015207</name>
</gene>
<dbReference type="Proteomes" id="UP001064048">
    <property type="component" value="Chromosome 27"/>
</dbReference>
<organism evidence="1 2">
    <name type="scientific">Choristoneura fumiferana</name>
    <name type="common">Spruce budworm moth</name>
    <name type="synonym">Archips fumiferana</name>
    <dbReference type="NCBI Taxonomy" id="7141"/>
    <lineage>
        <taxon>Eukaryota</taxon>
        <taxon>Metazoa</taxon>
        <taxon>Ecdysozoa</taxon>
        <taxon>Arthropoda</taxon>
        <taxon>Hexapoda</taxon>
        <taxon>Insecta</taxon>
        <taxon>Pterygota</taxon>
        <taxon>Neoptera</taxon>
        <taxon>Endopterygota</taxon>
        <taxon>Lepidoptera</taxon>
        <taxon>Glossata</taxon>
        <taxon>Ditrysia</taxon>
        <taxon>Tortricoidea</taxon>
        <taxon>Tortricidae</taxon>
        <taxon>Tortricinae</taxon>
        <taxon>Choristoneura</taxon>
    </lineage>
</organism>
<dbReference type="EMBL" id="CM046127">
    <property type="protein sequence ID" value="KAI8441653.1"/>
    <property type="molecule type" value="Genomic_DNA"/>
</dbReference>
<sequence>IAWDAKLADKESEPYQQLSYEAIRAIDSAFSMTPFSDDFVSGSVNSVHRELGNQGIYVNYTILMQKPPEPTRPAVAGDIQRHILGVLDRRSNNVGSSELWVDSPAGSVAPLKERISDVNSAMSAQNRFKCAARPRRGARVMISQPRIGKRGVGRPQTRWSDDLRRLAGQNWMRLAEDRAQWRATGEAYVQQWTKIGR</sequence>
<name>A0ACC0KZ75_CHOFU</name>
<reference evidence="1 2" key="1">
    <citation type="journal article" date="2022" name="Genome Biol. Evol.">
        <title>The Spruce Budworm Genome: Reconstructing the Evolutionary History of Antifreeze Proteins.</title>
        <authorList>
            <person name="Beliveau C."/>
            <person name="Gagne P."/>
            <person name="Picq S."/>
            <person name="Vernygora O."/>
            <person name="Keeling C.I."/>
            <person name="Pinkney K."/>
            <person name="Doucet D."/>
            <person name="Wen F."/>
            <person name="Johnston J.S."/>
            <person name="Maaroufi H."/>
            <person name="Boyle B."/>
            <person name="Laroche J."/>
            <person name="Dewar K."/>
            <person name="Juretic N."/>
            <person name="Blackburn G."/>
            <person name="Nisole A."/>
            <person name="Brunet B."/>
            <person name="Brandao M."/>
            <person name="Lumley L."/>
            <person name="Duan J."/>
            <person name="Quan G."/>
            <person name="Lucarotti C.J."/>
            <person name="Roe A.D."/>
            <person name="Sperling F.A.H."/>
            <person name="Levesque R.C."/>
            <person name="Cusson M."/>
        </authorList>
    </citation>
    <scope>NUCLEOTIDE SEQUENCE [LARGE SCALE GENOMIC DNA]</scope>
    <source>
        <strain evidence="1">Glfc:IPQL:Cfum</strain>
    </source>
</reference>
<comment type="caution">
    <text evidence="1">The sequence shown here is derived from an EMBL/GenBank/DDBJ whole genome shotgun (WGS) entry which is preliminary data.</text>
</comment>
<keyword evidence="2" id="KW-1185">Reference proteome</keyword>
<feature type="non-terminal residue" evidence="1">
    <location>
        <position position="1"/>
    </location>
</feature>
<protein>
    <submittedName>
        <fullName evidence="1">Uncharacterized protein</fullName>
    </submittedName>
</protein>